<dbReference type="PROSITE" id="PS00674">
    <property type="entry name" value="AAA"/>
    <property type="match status" value="1"/>
</dbReference>
<reference evidence="14 15" key="1">
    <citation type="journal article" date="2014" name="Nat. Commun.">
        <title>Klebsormidium flaccidum genome reveals primary factors for plant terrestrial adaptation.</title>
        <authorList>
            <person name="Hori K."/>
            <person name="Maruyama F."/>
            <person name="Fujisawa T."/>
            <person name="Togashi T."/>
            <person name="Yamamoto N."/>
            <person name="Seo M."/>
            <person name="Sato S."/>
            <person name="Yamada T."/>
            <person name="Mori H."/>
            <person name="Tajima N."/>
            <person name="Moriyama T."/>
            <person name="Ikeuchi M."/>
            <person name="Watanabe M."/>
            <person name="Wada H."/>
            <person name="Kobayashi K."/>
            <person name="Saito M."/>
            <person name="Masuda T."/>
            <person name="Sasaki-Sekimoto Y."/>
            <person name="Mashiguchi K."/>
            <person name="Awai K."/>
            <person name="Shimojima M."/>
            <person name="Masuda S."/>
            <person name="Iwai M."/>
            <person name="Nobusawa T."/>
            <person name="Narise T."/>
            <person name="Kondo S."/>
            <person name="Saito H."/>
            <person name="Sato R."/>
            <person name="Murakawa M."/>
            <person name="Ihara Y."/>
            <person name="Oshima-Yamada Y."/>
            <person name="Ohtaka K."/>
            <person name="Satoh M."/>
            <person name="Sonobe K."/>
            <person name="Ishii M."/>
            <person name="Ohtani R."/>
            <person name="Kanamori-Sato M."/>
            <person name="Honoki R."/>
            <person name="Miyazaki D."/>
            <person name="Mochizuki H."/>
            <person name="Umetsu J."/>
            <person name="Higashi K."/>
            <person name="Shibata D."/>
            <person name="Kamiya Y."/>
            <person name="Sato N."/>
            <person name="Nakamura Y."/>
            <person name="Tabata S."/>
            <person name="Ida S."/>
            <person name="Kurokawa K."/>
            <person name="Ohta H."/>
        </authorList>
    </citation>
    <scope>NUCLEOTIDE SEQUENCE [LARGE SCALE GENOMIC DNA]</scope>
    <source>
        <strain evidence="14 15">NIES-2285</strain>
    </source>
</reference>
<feature type="region of interest" description="Disordered" evidence="12">
    <location>
        <begin position="606"/>
        <end position="682"/>
    </location>
</feature>
<dbReference type="GO" id="GO:0005743">
    <property type="term" value="C:mitochondrial inner membrane"/>
    <property type="evidence" value="ECO:0007669"/>
    <property type="project" value="UniProtKB-SubCell"/>
</dbReference>
<feature type="region of interest" description="Disordered" evidence="12">
    <location>
        <begin position="99"/>
        <end position="123"/>
    </location>
</feature>
<dbReference type="Pfam" id="PF00004">
    <property type="entry name" value="AAA"/>
    <property type="match status" value="1"/>
</dbReference>
<comment type="subcellular location">
    <subcellularLocation>
        <location evidence="1">Mitochondrion inner membrane</location>
        <topology evidence="1">Single-pass membrane protein</topology>
    </subcellularLocation>
</comment>
<evidence type="ECO:0000256" key="6">
    <source>
        <dbReference type="ARBA" id="ARBA00022801"/>
    </source>
</evidence>
<evidence type="ECO:0000256" key="10">
    <source>
        <dbReference type="ARBA" id="ARBA00023136"/>
    </source>
</evidence>
<feature type="region of interest" description="Disordered" evidence="12">
    <location>
        <begin position="705"/>
        <end position="725"/>
    </location>
</feature>
<evidence type="ECO:0000256" key="2">
    <source>
        <dbReference type="ARBA" id="ARBA00007448"/>
    </source>
</evidence>
<dbReference type="AlphaFoldDB" id="A0A1Y1I3P0"/>
<feature type="compositionally biased region" description="Basic and acidic residues" evidence="12">
    <location>
        <begin position="666"/>
        <end position="682"/>
    </location>
</feature>
<evidence type="ECO:0000256" key="11">
    <source>
        <dbReference type="ARBA" id="ARBA00048778"/>
    </source>
</evidence>
<feature type="compositionally biased region" description="Basic residues" evidence="12">
    <location>
        <begin position="707"/>
        <end position="717"/>
    </location>
</feature>
<evidence type="ECO:0000256" key="8">
    <source>
        <dbReference type="ARBA" id="ARBA00022989"/>
    </source>
</evidence>
<evidence type="ECO:0000256" key="1">
    <source>
        <dbReference type="ARBA" id="ARBA00004434"/>
    </source>
</evidence>
<proteinExistence type="inferred from homology"/>
<evidence type="ECO:0000256" key="7">
    <source>
        <dbReference type="ARBA" id="ARBA00022840"/>
    </source>
</evidence>
<keyword evidence="3" id="KW-0812">Transmembrane</keyword>
<dbReference type="GO" id="GO:0016887">
    <property type="term" value="F:ATP hydrolysis activity"/>
    <property type="evidence" value="ECO:0007669"/>
    <property type="project" value="InterPro"/>
</dbReference>
<dbReference type="Pfam" id="PF25426">
    <property type="entry name" value="AAA_lid_BCS1"/>
    <property type="match status" value="1"/>
</dbReference>
<feature type="domain" description="AAA+ ATPase" evidence="13">
    <location>
        <begin position="418"/>
        <end position="543"/>
    </location>
</feature>
<dbReference type="InterPro" id="IPR003960">
    <property type="entry name" value="ATPase_AAA_CS"/>
</dbReference>
<keyword evidence="7" id="KW-0067">ATP-binding</keyword>
<comment type="similarity">
    <text evidence="2">Belongs to the AAA ATPase family. BCS1 subfamily.</text>
</comment>
<dbReference type="InterPro" id="IPR003593">
    <property type="entry name" value="AAA+_ATPase"/>
</dbReference>
<evidence type="ECO:0000256" key="3">
    <source>
        <dbReference type="ARBA" id="ARBA00022692"/>
    </source>
</evidence>
<evidence type="ECO:0000256" key="12">
    <source>
        <dbReference type="SAM" id="MobiDB-lite"/>
    </source>
</evidence>
<dbReference type="EMBL" id="DF237190">
    <property type="protein sequence ID" value="GAQ85555.1"/>
    <property type="molecule type" value="Genomic_DNA"/>
</dbReference>
<dbReference type="Gene3D" id="3.40.50.300">
    <property type="entry name" value="P-loop containing nucleotide triphosphate hydrolases"/>
    <property type="match status" value="1"/>
</dbReference>
<dbReference type="InterPro" id="IPR003959">
    <property type="entry name" value="ATPase_AAA_core"/>
</dbReference>
<evidence type="ECO:0000256" key="5">
    <source>
        <dbReference type="ARBA" id="ARBA00022792"/>
    </source>
</evidence>
<accession>A0A1Y1I3P0</accession>
<evidence type="ECO:0000313" key="14">
    <source>
        <dbReference type="EMBL" id="GAQ85555.1"/>
    </source>
</evidence>
<keyword evidence="5" id="KW-0999">Mitochondrion inner membrane</keyword>
<keyword evidence="8" id="KW-1133">Transmembrane helix</keyword>
<dbReference type="SMART" id="SM00382">
    <property type="entry name" value="AAA"/>
    <property type="match status" value="1"/>
</dbReference>
<gene>
    <name evidence="14" type="ORF">KFL_002410050</name>
</gene>
<keyword evidence="4" id="KW-0547">Nucleotide-binding</keyword>
<keyword evidence="15" id="KW-1185">Reference proteome</keyword>
<dbReference type="GO" id="GO:0005524">
    <property type="term" value="F:ATP binding"/>
    <property type="evidence" value="ECO:0007669"/>
    <property type="project" value="UniProtKB-KW"/>
</dbReference>
<dbReference type="InterPro" id="IPR014851">
    <property type="entry name" value="BCS1_N"/>
</dbReference>
<keyword evidence="10" id="KW-0472">Membrane</keyword>
<evidence type="ECO:0000313" key="15">
    <source>
        <dbReference type="Proteomes" id="UP000054558"/>
    </source>
</evidence>
<dbReference type="OrthoDB" id="10251412at2759"/>
<protein>
    <submittedName>
        <fullName evidence="14">ATP-dependent chaperone</fullName>
    </submittedName>
</protein>
<dbReference type="STRING" id="105231.A0A1Y1I3P0"/>
<organism evidence="14 15">
    <name type="scientific">Klebsormidium nitens</name>
    <name type="common">Green alga</name>
    <name type="synonym">Ulothrix nitens</name>
    <dbReference type="NCBI Taxonomy" id="105231"/>
    <lineage>
        <taxon>Eukaryota</taxon>
        <taxon>Viridiplantae</taxon>
        <taxon>Streptophyta</taxon>
        <taxon>Klebsormidiophyceae</taxon>
        <taxon>Klebsormidiales</taxon>
        <taxon>Klebsormidiaceae</taxon>
        <taxon>Klebsormidium</taxon>
    </lineage>
</organism>
<feature type="compositionally biased region" description="Basic and acidic residues" evidence="12">
    <location>
        <begin position="99"/>
        <end position="111"/>
    </location>
</feature>
<dbReference type="InterPro" id="IPR057495">
    <property type="entry name" value="AAA_lid_BCS1"/>
</dbReference>
<evidence type="ECO:0000256" key="9">
    <source>
        <dbReference type="ARBA" id="ARBA00023128"/>
    </source>
</evidence>
<dbReference type="PANTHER" id="PTHR23070">
    <property type="entry name" value="BCS1 AAA-TYPE ATPASE"/>
    <property type="match status" value="1"/>
</dbReference>
<dbReference type="Pfam" id="PF08740">
    <property type="entry name" value="BCS1_N"/>
    <property type="match status" value="1"/>
</dbReference>
<dbReference type="InterPro" id="IPR027417">
    <property type="entry name" value="P-loop_NTPase"/>
</dbReference>
<sequence length="725" mass="79440">MAQCRRDAHIVASQRYDAFSFVIVIVTTLRAGQQQCPLEDKTTEQCSIVPAVLWSSVRDAFASKAQARFKKERDKLLSSCSIPLSWVCLQRAEERPARRRRDCQLKRTSKDNRRRQSLRTQQAMASPAMLNATSVGIWALAQETLLGQTANYTSSQWLETLQSTLTAAVKRQYLQNDYFAGGVGLMLIGACAARGRLLVTHTWKFLTKRRGVVTVSVSPDDAAYVWLQKWLSKHLGKDSSQLNLQSRYEMPTADVDDDDSESEASRNPSGGAVRAVYNLFFVPKLQEAQKFEYNSEVVTFQLETRADVLNKGQSGDVSSLFKSLASKDALIITATTRETIEKLIKEAMAGALAAVEERKVTNVNRWSIEECYWDCIGTRPVRPLHSVVLDGGIIETLVKDARTFMASAKWYSDRGVPHRRGYLLHGPPGCGKSSSILALAGELNLDVNLVGLSSKDMTDEMLHNAFSRCDARSILVLEDIDAAFAQRDGKSPNTLSFSGLLNCIDGVCAQEGRILIMTTNHLDKLDPALTRPGRCDVHLRLGLASRAQVTTMYRRFYPDAPEDDVNAFADRVPESTVSPAKLQGFFLLHRDDREAALADIPELTEVALGGSPGVGNGNGAETEQKPPCDDVPGAPADSGAENAGNGNGESDLESDGGSDSGSTNRSESESLEKDEDFCARVETDRMEKAEKVDAAAVLLSEVDAGAKTRRSKGKRLAKMFSCMGT</sequence>
<dbReference type="InterPro" id="IPR050747">
    <property type="entry name" value="Mitochondrial_chaperone_BCS1"/>
</dbReference>
<dbReference type="Proteomes" id="UP000054558">
    <property type="component" value="Unassembled WGS sequence"/>
</dbReference>
<dbReference type="SUPFAM" id="SSF52540">
    <property type="entry name" value="P-loop containing nucleoside triphosphate hydrolases"/>
    <property type="match status" value="1"/>
</dbReference>
<evidence type="ECO:0000256" key="4">
    <source>
        <dbReference type="ARBA" id="ARBA00022741"/>
    </source>
</evidence>
<keyword evidence="6" id="KW-0378">Hydrolase</keyword>
<keyword evidence="9" id="KW-0496">Mitochondrion</keyword>
<name>A0A1Y1I3P0_KLENI</name>
<evidence type="ECO:0000259" key="13">
    <source>
        <dbReference type="SMART" id="SM00382"/>
    </source>
</evidence>
<comment type="catalytic activity">
    <reaction evidence="11">
        <text>ATP + H2O = ADP + phosphate + H(+)</text>
        <dbReference type="Rhea" id="RHEA:13065"/>
        <dbReference type="ChEBI" id="CHEBI:15377"/>
        <dbReference type="ChEBI" id="CHEBI:15378"/>
        <dbReference type="ChEBI" id="CHEBI:30616"/>
        <dbReference type="ChEBI" id="CHEBI:43474"/>
        <dbReference type="ChEBI" id="CHEBI:456216"/>
    </reaction>
    <physiologicalReaction direction="left-to-right" evidence="11">
        <dbReference type="Rhea" id="RHEA:13066"/>
    </physiologicalReaction>
</comment>